<reference evidence="1" key="2">
    <citation type="submission" date="2025-09" db="UniProtKB">
        <authorList>
            <consortium name="EnsemblPlants"/>
        </authorList>
    </citation>
    <scope>IDENTIFICATION</scope>
</reference>
<keyword evidence="2" id="KW-1185">Reference proteome</keyword>
<evidence type="ECO:0000313" key="1">
    <source>
        <dbReference type="EnsemblPlants" id="AVESA.00010b.r2.3AG0422260.1.CDS.1"/>
    </source>
</evidence>
<reference evidence="1" key="1">
    <citation type="submission" date="2021-05" db="EMBL/GenBank/DDBJ databases">
        <authorList>
            <person name="Scholz U."/>
            <person name="Mascher M."/>
            <person name="Fiebig A."/>
        </authorList>
    </citation>
    <scope>NUCLEOTIDE SEQUENCE [LARGE SCALE GENOMIC DNA]</scope>
</reference>
<proteinExistence type="predicted"/>
<sequence>MGCASSKGVEVMADVAYRPPAASVSLFDISAVEEPWLIAKKNAAANGDVEADHSDDESEYEESESEEEEPQEAKKPAAGVALPILDKLDGYELAPASWSEVSKALEDIKPTLDSKQTTEPKPPLKKKKRKKKTKKQPAAQPEPSPPQKEQPPSSQSPSVVAGSGEAVKKTTSPAAPFVRGSDDADSKKPAPPELTGRRVVKENPFLLRDREAKNADGTATAPKWRRRDPFEGYPERRPPGASGGGVVLYTTTLRGVRRTFEDCERVRAAVETCAEAAGLTVDERDVALHGEYLRELRELLLAEAEEQGASVLPPPRLFVMGRYLGGAEACAELVENGKLAEMLRWARARGEACAAKDGRGCEGCGGARFVPCLECGGSCKVVVGGDGSVTSGVVERCGKCNENGLMMCPICH</sequence>
<accession>A0ACD5VFJ2</accession>
<dbReference type="Proteomes" id="UP001732700">
    <property type="component" value="Chromosome 3A"/>
</dbReference>
<organism evidence="1 2">
    <name type="scientific">Avena sativa</name>
    <name type="common">Oat</name>
    <dbReference type="NCBI Taxonomy" id="4498"/>
    <lineage>
        <taxon>Eukaryota</taxon>
        <taxon>Viridiplantae</taxon>
        <taxon>Streptophyta</taxon>
        <taxon>Embryophyta</taxon>
        <taxon>Tracheophyta</taxon>
        <taxon>Spermatophyta</taxon>
        <taxon>Magnoliopsida</taxon>
        <taxon>Liliopsida</taxon>
        <taxon>Poales</taxon>
        <taxon>Poaceae</taxon>
        <taxon>BOP clade</taxon>
        <taxon>Pooideae</taxon>
        <taxon>Poodae</taxon>
        <taxon>Poeae</taxon>
        <taxon>Poeae Chloroplast Group 1 (Aveneae type)</taxon>
        <taxon>Aveninae</taxon>
        <taxon>Avena</taxon>
    </lineage>
</organism>
<evidence type="ECO:0000313" key="2">
    <source>
        <dbReference type="Proteomes" id="UP001732700"/>
    </source>
</evidence>
<protein>
    <submittedName>
        <fullName evidence="1">Uncharacterized protein</fullName>
    </submittedName>
</protein>
<dbReference type="EnsemblPlants" id="AVESA.00010b.r2.3AG0422260.1">
    <property type="protein sequence ID" value="AVESA.00010b.r2.3AG0422260.1.CDS.1"/>
    <property type="gene ID" value="AVESA.00010b.r2.3AG0422260"/>
</dbReference>
<name>A0ACD5VFJ2_AVESA</name>